<organism evidence="3 4">
    <name type="scientific">Desmophyllum pertusum</name>
    <dbReference type="NCBI Taxonomy" id="174260"/>
    <lineage>
        <taxon>Eukaryota</taxon>
        <taxon>Metazoa</taxon>
        <taxon>Cnidaria</taxon>
        <taxon>Anthozoa</taxon>
        <taxon>Hexacorallia</taxon>
        <taxon>Scleractinia</taxon>
        <taxon>Caryophylliina</taxon>
        <taxon>Caryophylliidae</taxon>
        <taxon>Desmophyllum</taxon>
    </lineage>
</organism>
<dbReference type="Proteomes" id="UP001163046">
    <property type="component" value="Unassembled WGS sequence"/>
</dbReference>
<accession>A0A9X0DAM9</accession>
<feature type="region of interest" description="Disordered" evidence="1">
    <location>
        <begin position="169"/>
        <end position="188"/>
    </location>
</feature>
<evidence type="ECO:0000256" key="2">
    <source>
        <dbReference type="SAM" id="Phobius"/>
    </source>
</evidence>
<feature type="compositionally biased region" description="Low complexity" evidence="1">
    <location>
        <begin position="173"/>
        <end position="182"/>
    </location>
</feature>
<gene>
    <name evidence="3" type="ORF">OS493_016024</name>
</gene>
<evidence type="ECO:0000313" key="4">
    <source>
        <dbReference type="Proteomes" id="UP001163046"/>
    </source>
</evidence>
<keyword evidence="2" id="KW-1133">Transmembrane helix</keyword>
<evidence type="ECO:0000313" key="3">
    <source>
        <dbReference type="EMBL" id="KAJ7391738.1"/>
    </source>
</evidence>
<dbReference type="AlphaFoldDB" id="A0A9X0DAM9"/>
<protein>
    <submittedName>
        <fullName evidence="3">Uncharacterized protein</fullName>
    </submittedName>
</protein>
<name>A0A9X0DAM9_9CNID</name>
<feature type="compositionally biased region" description="Polar residues" evidence="1">
    <location>
        <begin position="91"/>
        <end position="113"/>
    </location>
</feature>
<feature type="transmembrane region" description="Helical" evidence="2">
    <location>
        <begin position="133"/>
        <end position="157"/>
    </location>
</feature>
<reference evidence="3" key="1">
    <citation type="submission" date="2023-01" db="EMBL/GenBank/DDBJ databases">
        <title>Genome assembly of the deep-sea coral Lophelia pertusa.</title>
        <authorList>
            <person name="Herrera S."/>
            <person name="Cordes E."/>
        </authorList>
    </citation>
    <scope>NUCLEOTIDE SEQUENCE</scope>
    <source>
        <strain evidence="3">USNM1676648</strain>
        <tissue evidence="3">Polyp</tissue>
    </source>
</reference>
<evidence type="ECO:0000256" key="1">
    <source>
        <dbReference type="SAM" id="MobiDB-lite"/>
    </source>
</evidence>
<keyword evidence="4" id="KW-1185">Reference proteome</keyword>
<keyword evidence="2" id="KW-0472">Membrane</keyword>
<comment type="caution">
    <text evidence="3">The sequence shown here is derived from an EMBL/GenBank/DDBJ whole genome shotgun (WGS) entry which is preliminary data.</text>
</comment>
<feature type="region of interest" description="Disordered" evidence="1">
    <location>
        <begin position="83"/>
        <end position="120"/>
    </location>
</feature>
<sequence length="224" mass="23037">MFIYPAQTGILPPIPTTGPAVQTSSLPSLAPSILSVEASESASALVQSTSTPSLSTSVFVLPSPSISTTVSLTSESPFSPHLVSSPAGEVSPTTSVQGTASAAPTGETITTAKNWPRDENSTIENGISSKLEIILGFAIAIIVALVIIVAILCYLVFRKRENPENKNELMMEAPAPSGPAAAEQTEGPEVGTTHEAFVGDAAAPEPEVKTVAENAGFVEDTTAF</sequence>
<proteinExistence type="predicted"/>
<dbReference type="EMBL" id="MU825404">
    <property type="protein sequence ID" value="KAJ7391738.1"/>
    <property type="molecule type" value="Genomic_DNA"/>
</dbReference>
<keyword evidence="2" id="KW-0812">Transmembrane</keyword>